<evidence type="ECO:0000256" key="5">
    <source>
        <dbReference type="ARBA" id="ARBA00022679"/>
    </source>
</evidence>
<dbReference type="FunFam" id="3.30.70.141:FF:000003">
    <property type="entry name" value="Nucleoside diphosphate kinase"/>
    <property type="match status" value="1"/>
</dbReference>
<comment type="similarity">
    <text evidence="2">Belongs to the NDK family.</text>
</comment>
<dbReference type="PROSITE" id="PS51374">
    <property type="entry name" value="NDPK_LIKE"/>
    <property type="match status" value="1"/>
</dbReference>
<evidence type="ECO:0000256" key="2">
    <source>
        <dbReference type="ARBA" id="ARBA00008142"/>
    </source>
</evidence>
<dbReference type="InterPro" id="IPR034907">
    <property type="entry name" value="NDK-like_dom"/>
</dbReference>
<evidence type="ECO:0000256" key="4">
    <source>
        <dbReference type="ARBA" id="ARBA00017632"/>
    </source>
</evidence>
<evidence type="ECO:0000313" key="13">
    <source>
        <dbReference type="EMBL" id="SVB11261.1"/>
    </source>
</evidence>
<keyword evidence="11" id="KW-0546">Nucleotide metabolism</keyword>
<dbReference type="EC" id="2.7.4.6" evidence="3"/>
<evidence type="ECO:0000256" key="3">
    <source>
        <dbReference type="ARBA" id="ARBA00012966"/>
    </source>
</evidence>
<keyword evidence="10" id="KW-0460">Magnesium</keyword>
<dbReference type="PANTHER" id="PTHR11349">
    <property type="entry name" value="NUCLEOSIDE DIPHOSPHATE KINASE"/>
    <property type="match status" value="1"/>
</dbReference>
<dbReference type="NCBIfam" id="NF001908">
    <property type="entry name" value="PRK00668.1"/>
    <property type="match status" value="1"/>
</dbReference>
<reference evidence="13" key="1">
    <citation type="submission" date="2018-05" db="EMBL/GenBank/DDBJ databases">
        <authorList>
            <person name="Lanie J.A."/>
            <person name="Ng W.-L."/>
            <person name="Kazmierczak K.M."/>
            <person name="Andrzejewski T.M."/>
            <person name="Davidsen T.M."/>
            <person name="Wayne K.J."/>
            <person name="Tettelin H."/>
            <person name="Glass J.I."/>
            <person name="Rusch D."/>
            <person name="Podicherti R."/>
            <person name="Tsui H.-C.T."/>
            <person name="Winkler M.E."/>
        </authorList>
    </citation>
    <scope>NUCLEOTIDE SEQUENCE</scope>
</reference>
<dbReference type="CDD" id="cd04413">
    <property type="entry name" value="NDPk_I"/>
    <property type="match status" value="1"/>
</dbReference>
<keyword evidence="9" id="KW-0067">ATP-binding</keyword>
<evidence type="ECO:0000256" key="10">
    <source>
        <dbReference type="ARBA" id="ARBA00022842"/>
    </source>
</evidence>
<dbReference type="SMART" id="SM00562">
    <property type="entry name" value="NDK"/>
    <property type="match status" value="1"/>
</dbReference>
<dbReference type="Gene3D" id="3.30.70.141">
    <property type="entry name" value="Nucleoside diphosphate kinase-like domain"/>
    <property type="match status" value="1"/>
</dbReference>
<gene>
    <name evidence="13" type="ORF">METZ01_LOCUS164115</name>
</gene>
<accession>A0A382BCK8</accession>
<protein>
    <recommendedName>
        <fullName evidence="4">Nucleoside diphosphate kinase</fullName>
        <ecNumber evidence="3">2.7.4.6</ecNumber>
    </recommendedName>
</protein>
<organism evidence="13">
    <name type="scientific">marine metagenome</name>
    <dbReference type="NCBI Taxonomy" id="408172"/>
    <lineage>
        <taxon>unclassified sequences</taxon>
        <taxon>metagenomes</taxon>
        <taxon>ecological metagenomes</taxon>
    </lineage>
</organism>
<feature type="domain" description="Nucleoside diphosphate kinase-like" evidence="12">
    <location>
        <begin position="1"/>
        <end position="119"/>
    </location>
</feature>
<dbReference type="GO" id="GO:0006228">
    <property type="term" value="P:UTP biosynthetic process"/>
    <property type="evidence" value="ECO:0007669"/>
    <property type="project" value="InterPro"/>
</dbReference>
<keyword evidence="7" id="KW-0547">Nucleotide-binding</keyword>
<dbReference type="PRINTS" id="PR01243">
    <property type="entry name" value="NUCDPKINASE"/>
</dbReference>
<evidence type="ECO:0000259" key="12">
    <source>
        <dbReference type="SMART" id="SM00562"/>
    </source>
</evidence>
<dbReference type="EMBL" id="UINC01029100">
    <property type="protein sequence ID" value="SVB11261.1"/>
    <property type="molecule type" value="Genomic_DNA"/>
</dbReference>
<evidence type="ECO:0000256" key="1">
    <source>
        <dbReference type="ARBA" id="ARBA00001946"/>
    </source>
</evidence>
<evidence type="ECO:0000256" key="7">
    <source>
        <dbReference type="ARBA" id="ARBA00022741"/>
    </source>
</evidence>
<dbReference type="Pfam" id="PF00334">
    <property type="entry name" value="NDK"/>
    <property type="match status" value="1"/>
</dbReference>
<evidence type="ECO:0000256" key="8">
    <source>
        <dbReference type="ARBA" id="ARBA00022777"/>
    </source>
</evidence>
<evidence type="ECO:0000256" key="6">
    <source>
        <dbReference type="ARBA" id="ARBA00022723"/>
    </source>
</evidence>
<dbReference type="InterPro" id="IPR036850">
    <property type="entry name" value="NDK-like_dom_sf"/>
</dbReference>
<proteinExistence type="inferred from homology"/>
<keyword evidence="8" id="KW-0418">Kinase</keyword>
<dbReference type="InterPro" id="IPR023005">
    <property type="entry name" value="Nucleoside_diP_kinase_AS"/>
</dbReference>
<dbReference type="GO" id="GO:0004550">
    <property type="term" value="F:nucleoside diphosphate kinase activity"/>
    <property type="evidence" value="ECO:0007669"/>
    <property type="project" value="UniProtKB-EC"/>
</dbReference>
<name>A0A382BCK8_9ZZZZ</name>
<sequence length="131" mass="14729">DIISRLESRGLNISGLKIIKIERTIAEQHYRVHKNRPFFPKLVDFITSSPVVAIVFQGRNAVEVTRNTMGQTNPSEATPGTIRGDFAIDIGRNLIHGSDSIKTAEEEILIFFTGNELLDYEMSTDPWITEP</sequence>
<evidence type="ECO:0000256" key="11">
    <source>
        <dbReference type="ARBA" id="ARBA00023080"/>
    </source>
</evidence>
<evidence type="ECO:0000256" key="9">
    <source>
        <dbReference type="ARBA" id="ARBA00022840"/>
    </source>
</evidence>
<dbReference type="GO" id="GO:0005524">
    <property type="term" value="F:ATP binding"/>
    <property type="evidence" value="ECO:0007669"/>
    <property type="project" value="UniProtKB-KW"/>
</dbReference>
<keyword evidence="5" id="KW-0808">Transferase</keyword>
<feature type="non-terminal residue" evidence="13">
    <location>
        <position position="1"/>
    </location>
</feature>
<dbReference type="SUPFAM" id="SSF54919">
    <property type="entry name" value="Nucleoside diphosphate kinase, NDK"/>
    <property type="match status" value="1"/>
</dbReference>
<dbReference type="GO" id="GO:0006183">
    <property type="term" value="P:GTP biosynthetic process"/>
    <property type="evidence" value="ECO:0007669"/>
    <property type="project" value="InterPro"/>
</dbReference>
<keyword evidence="6" id="KW-0479">Metal-binding</keyword>
<dbReference type="AlphaFoldDB" id="A0A382BCK8"/>
<dbReference type="PROSITE" id="PS00469">
    <property type="entry name" value="NDPK"/>
    <property type="match status" value="1"/>
</dbReference>
<dbReference type="GO" id="GO:0006241">
    <property type="term" value="P:CTP biosynthetic process"/>
    <property type="evidence" value="ECO:0007669"/>
    <property type="project" value="InterPro"/>
</dbReference>
<comment type="cofactor">
    <cofactor evidence="1">
        <name>Mg(2+)</name>
        <dbReference type="ChEBI" id="CHEBI:18420"/>
    </cofactor>
</comment>
<dbReference type="GO" id="GO:0046872">
    <property type="term" value="F:metal ion binding"/>
    <property type="evidence" value="ECO:0007669"/>
    <property type="project" value="UniProtKB-KW"/>
</dbReference>
<dbReference type="InterPro" id="IPR001564">
    <property type="entry name" value="Nucleoside_diP_kinase"/>
</dbReference>